<evidence type="ECO:0000313" key="1">
    <source>
        <dbReference type="EMBL" id="GER37552.1"/>
    </source>
</evidence>
<dbReference type="Proteomes" id="UP000325081">
    <property type="component" value="Unassembled WGS sequence"/>
</dbReference>
<reference evidence="2" key="1">
    <citation type="journal article" date="2019" name="Curr. Biol.">
        <title>Genome Sequence of Striga asiatica Provides Insight into the Evolution of Plant Parasitism.</title>
        <authorList>
            <person name="Yoshida S."/>
            <person name="Kim S."/>
            <person name="Wafula E.K."/>
            <person name="Tanskanen J."/>
            <person name="Kim Y.M."/>
            <person name="Honaas L."/>
            <person name="Yang Z."/>
            <person name="Spallek T."/>
            <person name="Conn C.E."/>
            <person name="Ichihashi Y."/>
            <person name="Cheong K."/>
            <person name="Cui S."/>
            <person name="Der J.P."/>
            <person name="Gundlach H."/>
            <person name="Jiao Y."/>
            <person name="Hori C."/>
            <person name="Ishida J.K."/>
            <person name="Kasahara H."/>
            <person name="Kiba T."/>
            <person name="Kim M.S."/>
            <person name="Koo N."/>
            <person name="Laohavisit A."/>
            <person name="Lee Y.H."/>
            <person name="Lumba S."/>
            <person name="McCourt P."/>
            <person name="Mortimer J.C."/>
            <person name="Mutuku J.M."/>
            <person name="Nomura T."/>
            <person name="Sasaki-Sekimoto Y."/>
            <person name="Seto Y."/>
            <person name="Wang Y."/>
            <person name="Wakatake T."/>
            <person name="Sakakibara H."/>
            <person name="Demura T."/>
            <person name="Yamaguchi S."/>
            <person name="Yoneyama K."/>
            <person name="Manabe R.I."/>
            <person name="Nelson D.C."/>
            <person name="Schulman A.H."/>
            <person name="Timko M.P."/>
            <person name="dePamphilis C.W."/>
            <person name="Choi D."/>
            <person name="Shirasu K."/>
        </authorList>
    </citation>
    <scope>NUCLEOTIDE SEQUENCE [LARGE SCALE GENOMIC DNA]</scope>
    <source>
        <strain evidence="2">cv. UVA1</strain>
    </source>
</reference>
<accession>A0A5A7PYC9</accession>
<keyword evidence="2" id="KW-1185">Reference proteome</keyword>
<dbReference type="AlphaFoldDB" id="A0A5A7PYC9"/>
<dbReference type="OrthoDB" id="2006265at2759"/>
<keyword evidence="1" id="KW-0689">Ribosomal protein</keyword>
<gene>
    <name evidence="1" type="ORF">STAS_13962</name>
</gene>
<dbReference type="EMBL" id="BKCP01005394">
    <property type="protein sequence ID" value="GER37552.1"/>
    <property type="molecule type" value="Genomic_DNA"/>
</dbReference>
<proteinExistence type="predicted"/>
<evidence type="ECO:0000313" key="2">
    <source>
        <dbReference type="Proteomes" id="UP000325081"/>
    </source>
</evidence>
<dbReference type="GO" id="GO:0005840">
    <property type="term" value="C:ribosome"/>
    <property type="evidence" value="ECO:0007669"/>
    <property type="project" value="UniProtKB-KW"/>
</dbReference>
<organism evidence="1 2">
    <name type="scientific">Striga asiatica</name>
    <name type="common">Asiatic witchweed</name>
    <name type="synonym">Buchnera asiatica</name>
    <dbReference type="NCBI Taxonomy" id="4170"/>
    <lineage>
        <taxon>Eukaryota</taxon>
        <taxon>Viridiplantae</taxon>
        <taxon>Streptophyta</taxon>
        <taxon>Embryophyta</taxon>
        <taxon>Tracheophyta</taxon>
        <taxon>Spermatophyta</taxon>
        <taxon>Magnoliopsida</taxon>
        <taxon>eudicotyledons</taxon>
        <taxon>Gunneridae</taxon>
        <taxon>Pentapetalae</taxon>
        <taxon>asterids</taxon>
        <taxon>lamiids</taxon>
        <taxon>Lamiales</taxon>
        <taxon>Orobanchaceae</taxon>
        <taxon>Buchnereae</taxon>
        <taxon>Striga</taxon>
    </lineage>
</organism>
<protein>
    <submittedName>
        <fullName evidence="1">50S ribosomal protein L3</fullName>
    </submittedName>
</protein>
<name>A0A5A7PYC9_STRAF</name>
<keyword evidence="1" id="KW-0687">Ribonucleoprotein</keyword>
<comment type="caution">
    <text evidence="1">The sequence shown here is derived from an EMBL/GenBank/DDBJ whole genome shotgun (WGS) entry which is preliminary data.</text>
</comment>
<sequence length="197" mass="21041">MSSTSDRLSNKLRVDCELTIDSFLLPPVSSSSSIVSHNTLPLVSGKQTTNNPHVKIVTPNTPYETNPFPPLAATATTIGPRNPPSKIASLTTDTAEFLTHVGKSSSTYTKSTSKAIFAPINESNSNPIFNNPLGPNKTTPATLQIPLSTHNPTINAFLLIIPITGSRAAEERSPNSAFIPTLKYRLTGKLPRPNGIP</sequence>